<dbReference type="Proteomes" id="UP000261520">
    <property type="component" value="Unplaced"/>
</dbReference>
<dbReference type="AlphaFoldDB" id="A0A3B4B9P0"/>
<evidence type="ECO:0000313" key="4">
    <source>
        <dbReference type="Proteomes" id="UP000261520"/>
    </source>
</evidence>
<dbReference type="Ensembl" id="ENSPMGT00000027308.1">
    <property type="protein sequence ID" value="ENSPMGP00000025640.1"/>
    <property type="gene ID" value="ENSPMGG00000020693.1"/>
</dbReference>
<accession>A0A3B4B9P0</accession>
<dbReference type="STRING" id="409849.ENSPMGP00000025640"/>
<evidence type="ECO:0000256" key="2">
    <source>
        <dbReference type="ARBA" id="ARBA00023043"/>
    </source>
</evidence>
<evidence type="ECO:0000313" key="3">
    <source>
        <dbReference type="Ensembl" id="ENSPMGP00000025640.1"/>
    </source>
</evidence>
<keyword evidence="2" id="KW-0040">ANK repeat</keyword>
<reference evidence="3" key="2">
    <citation type="submission" date="2025-09" db="UniProtKB">
        <authorList>
            <consortium name="Ensembl"/>
        </authorList>
    </citation>
    <scope>IDENTIFICATION</scope>
</reference>
<keyword evidence="1" id="KW-0677">Repeat</keyword>
<reference evidence="3" key="1">
    <citation type="submission" date="2025-08" db="UniProtKB">
        <authorList>
            <consortium name="Ensembl"/>
        </authorList>
    </citation>
    <scope>IDENTIFICATION</scope>
</reference>
<protein>
    <submittedName>
        <fullName evidence="3">Uncharacterized protein</fullName>
    </submittedName>
</protein>
<evidence type="ECO:0000256" key="1">
    <source>
        <dbReference type="ARBA" id="ARBA00022737"/>
    </source>
</evidence>
<proteinExistence type="predicted"/>
<sequence length="95" mass="10755">MNKTLPIINVCYLTLQTVTEKHKLNVPETMTEVLDVSDEEGDDTMTGDGGEYLRAEDLRELGDDSLPGQYLDGMNYLRFSLEGGRTDRYHHNSTN</sequence>
<dbReference type="PANTHER" id="PTHR24178">
    <property type="entry name" value="MOLTING PROTEIN MLT-4"/>
    <property type="match status" value="1"/>
</dbReference>
<organism evidence="3 4">
    <name type="scientific">Periophthalmus magnuspinnatus</name>
    <dbReference type="NCBI Taxonomy" id="409849"/>
    <lineage>
        <taxon>Eukaryota</taxon>
        <taxon>Metazoa</taxon>
        <taxon>Chordata</taxon>
        <taxon>Craniata</taxon>
        <taxon>Vertebrata</taxon>
        <taxon>Euteleostomi</taxon>
        <taxon>Actinopterygii</taxon>
        <taxon>Neopterygii</taxon>
        <taxon>Teleostei</taxon>
        <taxon>Neoteleostei</taxon>
        <taxon>Acanthomorphata</taxon>
        <taxon>Gobiaria</taxon>
        <taxon>Gobiiformes</taxon>
        <taxon>Gobioidei</taxon>
        <taxon>Gobiidae</taxon>
        <taxon>Oxudercinae</taxon>
        <taxon>Periophthalmus</taxon>
    </lineage>
</organism>
<keyword evidence="4" id="KW-1185">Reference proteome</keyword>
<dbReference type="PANTHER" id="PTHR24178:SF41">
    <property type="entry name" value="ANKYRIN-2 ISOFORM X1"/>
    <property type="match status" value="1"/>
</dbReference>
<name>A0A3B4B9P0_9GOBI</name>